<reference evidence="2 3" key="1">
    <citation type="journal article" date="2017" name="Front. Microbiol.">
        <title>Genomic Characterization of Dairy Associated Leuconostoc Species and Diversity of Leuconostocs in Undefined Mixed Mesophilic Starter Cultures.</title>
        <authorList>
            <person name="Frantzen C.A."/>
            <person name="Kot W."/>
            <person name="Pedersen T.B."/>
            <person name="Ardo Y.M."/>
            <person name="Broadbent J.R."/>
            <person name="Neve H."/>
            <person name="Hansen L.H."/>
            <person name="Dal Bello F."/>
            <person name="Ostlie H.M."/>
            <person name="Kleppen H.P."/>
            <person name="Vogensen F.K."/>
            <person name="Holo H."/>
        </authorList>
    </citation>
    <scope>NUCLEOTIDE SEQUENCE [LARGE SCALE GENOMIC DNA]</scope>
    <source>
        <strain evidence="2 3">LMGCF08</strain>
    </source>
</reference>
<comment type="caution">
    <text evidence="2">The sequence shown here is derived from an EMBL/GenBank/DDBJ whole genome shotgun (WGS) entry which is preliminary data.</text>
</comment>
<dbReference type="EMBL" id="MPLS01000011">
    <property type="protein sequence ID" value="ORI97936.1"/>
    <property type="molecule type" value="Genomic_DNA"/>
</dbReference>
<name>A0A1X0VEC8_LEUPS</name>
<evidence type="ECO:0000313" key="2">
    <source>
        <dbReference type="EMBL" id="ORI97936.1"/>
    </source>
</evidence>
<dbReference type="RefSeq" id="WP_004912894.1">
    <property type="nucleotide sequence ID" value="NZ_MPLS01000011.1"/>
</dbReference>
<dbReference type="GeneID" id="97231409"/>
<dbReference type="InterPro" id="IPR012349">
    <property type="entry name" value="Split_barrel_FMN-bd"/>
</dbReference>
<evidence type="ECO:0000313" key="3">
    <source>
        <dbReference type="Proteomes" id="UP000192288"/>
    </source>
</evidence>
<sequence length="136" mass="15366">MTLFEEYIQASRGLAFVATSKQNQPSIRIMGFAADPDQPNMWYFNSKPNTEKMIDLAANENVSVITPLNQNGARIESNHATMRRSDKKWADIKTLFANNKPYLHAHPDVENEVILVLEIHSARLASYAGTEIVNFD</sequence>
<dbReference type="STRING" id="33968.BMS77_00250"/>
<feature type="domain" description="Pyridoxamine 5'-phosphate oxidase-like" evidence="1">
    <location>
        <begin position="13"/>
        <end position="121"/>
    </location>
</feature>
<organism evidence="2 3">
    <name type="scientific">Leuconostoc pseudomesenteroides</name>
    <dbReference type="NCBI Taxonomy" id="33968"/>
    <lineage>
        <taxon>Bacteria</taxon>
        <taxon>Bacillati</taxon>
        <taxon>Bacillota</taxon>
        <taxon>Bacilli</taxon>
        <taxon>Lactobacillales</taxon>
        <taxon>Lactobacillaceae</taxon>
        <taxon>Leuconostoc</taxon>
    </lineage>
</organism>
<dbReference type="Gene3D" id="2.30.110.10">
    <property type="entry name" value="Electron Transport, Fmn-binding Protein, Chain A"/>
    <property type="match status" value="1"/>
</dbReference>
<dbReference type="InterPro" id="IPR055196">
    <property type="entry name" value="Putative_PNPOx_2"/>
</dbReference>
<protein>
    <recommendedName>
        <fullName evidence="1">Pyridoxamine 5'-phosphate oxidase-like domain-containing protein</fullName>
    </recommendedName>
</protein>
<evidence type="ECO:0000259" key="1">
    <source>
        <dbReference type="Pfam" id="PF22696"/>
    </source>
</evidence>
<proteinExistence type="predicted"/>
<dbReference type="AlphaFoldDB" id="A0A1X0VEC8"/>
<dbReference type="eggNOG" id="ENOG5032VVJ">
    <property type="taxonomic scope" value="Bacteria"/>
</dbReference>
<gene>
    <name evidence="2" type="ORF">BMR96_04330</name>
</gene>
<accession>A0A1X0VEC8</accession>
<dbReference type="SUPFAM" id="SSF50475">
    <property type="entry name" value="FMN-binding split barrel"/>
    <property type="match status" value="1"/>
</dbReference>
<dbReference type="Proteomes" id="UP000192288">
    <property type="component" value="Unassembled WGS sequence"/>
</dbReference>
<dbReference type="Pfam" id="PF22696">
    <property type="entry name" value="Putative_PNPOx_2"/>
    <property type="match status" value="1"/>
</dbReference>